<keyword evidence="4" id="KW-0808">Transferase</keyword>
<evidence type="ECO:0000256" key="2">
    <source>
        <dbReference type="ARBA" id="ARBA00010566"/>
    </source>
</evidence>
<dbReference type="PANTHER" id="PTHR11739:SF4">
    <property type="entry name" value="CITRATE SYNTHASE, PEROXISOMAL"/>
    <property type="match status" value="1"/>
</dbReference>
<dbReference type="SUPFAM" id="SSF48256">
    <property type="entry name" value="Citrate synthase"/>
    <property type="match status" value="1"/>
</dbReference>
<dbReference type="Gene3D" id="1.10.230.10">
    <property type="entry name" value="Cytochrome P450-Terp, domain 2"/>
    <property type="match status" value="1"/>
</dbReference>
<comment type="similarity">
    <text evidence="2">Belongs to the citrate synthase family.</text>
</comment>
<dbReference type="GO" id="GO:0036440">
    <property type="term" value="F:citrate synthase activity"/>
    <property type="evidence" value="ECO:0007669"/>
    <property type="project" value="UniProtKB-EC"/>
</dbReference>
<reference evidence="5 6" key="1">
    <citation type="submission" date="2018-01" db="EMBL/GenBank/DDBJ databases">
        <title>Draft genome sequence of Jiangella sp. GTF31.</title>
        <authorList>
            <person name="Sahin N."/>
            <person name="Ay H."/>
            <person name="Saygin H."/>
        </authorList>
    </citation>
    <scope>NUCLEOTIDE SEQUENCE [LARGE SCALE GENOMIC DNA]</scope>
    <source>
        <strain evidence="5 6">GTF31</strain>
    </source>
</reference>
<evidence type="ECO:0000313" key="6">
    <source>
        <dbReference type="Proteomes" id="UP000248764"/>
    </source>
</evidence>
<accession>A0A2W2B7U7</accession>
<organism evidence="5 6">
    <name type="scientific">Jiangella anatolica</name>
    <dbReference type="NCBI Taxonomy" id="2670374"/>
    <lineage>
        <taxon>Bacteria</taxon>
        <taxon>Bacillati</taxon>
        <taxon>Actinomycetota</taxon>
        <taxon>Actinomycetes</taxon>
        <taxon>Jiangellales</taxon>
        <taxon>Jiangellaceae</taxon>
        <taxon>Jiangella</taxon>
    </lineage>
</organism>
<dbReference type="InterPro" id="IPR002020">
    <property type="entry name" value="Citrate_synthase"/>
</dbReference>
<dbReference type="EMBL" id="POTW01000026">
    <property type="protein sequence ID" value="PZF83345.1"/>
    <property type="molecule type" value="Genomic_DNA"/>
</dbReference>
<sequence length="279" mass="29554">MQAEDSSRIQWRTAVADPHTGDDVVIRGYSLLDLIDHVDFVSGIYLVLTGELPTEPRRRMLDTMLVSIVDHGISPSSAVARMISASGVPLQASVAGGLLTFGDIHGGAGEEFARFLSETVAEVEAGPTTPEGWTATAERIVTGHRAAKRRIPGYGHPQHPNGDPRAPRLVGTAARLGVAGPHVALALALEAAIERSGSRRIPMNIDGALGSIMLDIGLDWRHARAVCMIARTCGLAAHAVEETVRERGWRGIPFDTVDYDGPAPRPLPGRYVTAAGGAA</sequence>
<protein>
    <recommendedName>
        <fullName evidence="3">citrate synthase (unknown stereospecificity)</fullName>
        <ecNumber evidence="3">2.3.3.16</ecNumber>
    </recommendedName>
</protein>
<dbReference type="PANTHER" id="PTHR11739">
    <property type="entry name" value="CITRATE SYNTHASE"/>
    <property type="match status" value="1"/>
</dbReference>
<dbReference type="Gene3D" id="1.10.580.10">
    <property type="entry name" value="Citrate Synthase, domain 1"/>
    <property type="match status" value="1"/>
</dbReference>
<dbReference type="GO" id="GO:0016829">
    <property type="term" value="F:lyase activity"/>
    <property type="evidence" value="ECO:0007669"/>
    <property type="project" value="UniProtKB-KW"/>
</dbReference>
<evidence type="ECO:0000256" key="3">
    <source>
        <dbReference type="ARBA" id="ARBA00012972"/>
    </source>
</evidence>
<gene>
    <name evidence="5" type="ORF">C1I92_12960</name>
</gene>
<dbReference type="GO" id="GO:0006099">
    <property type="term" value="P:tricarboxylic acid cycle"/>
    <property type="evidence" value="ECO:0007669"/>
    <property type="project" value="UniProtKB-UniPathway"/>
</dbReference>
<keyword evidence="5" id="KW-0456">Lyase</keyword>
<dbReference type="RefSeq" id="WP_111255076.1">
    <property type="nucleotide sequence ID" value="NZ_POTW01000026.1"/>
</dbReference>
<proteinExistence type="inferred from homology"/>
<dbReference type="NCBIfam" id="NF004869">
    <property type="entry name" value="PRK06224.1-6"/>
    <property type="match status" value="1"/>
</dbReference>
<dbReference type="Pfam" id="PF00285">
    <property type="entry name" value="Citrate_synt"/>
    <property type="match status" value="1"/>
</dbReference>
<comment type="caution">
    <text evidence="5">The sequence shown here is derived from an EMBL/GenBank/DDBJ whole genome shotgun (WGS) entry which is preliminary data.</text>
</comment>
<comment type="pathway">
    <text evidence="1">Carbohydrate metabolism; tricarboxylic acid cycle.</text>
</comment>
<evidence type="ECO:0000313" key="5">
    <source>
        <dbReference type="EMBL" id="PZF83345.1"/>
    </source>
</evidence>
<evidence type="ECO:0000256" key="1">
    <source>
        <dbReference type="ARBA" id="ARBA00005163"/>
    </source>
</evidence>
<dbReference type="InterPro" id="IPR016142">
    <property type="entry name" value="Citrate_synth-like_lrg_a-sub"/>
</dbReference>
<keyword evidence="6" id="KW-1185">Reference proteome</keyword>
<dbReference type="InterPro" id="IPR016143">
    <property type="entry name" value="Citrate_synth-like_sm_a-sub"/>
</dbReference>
<dbReference type="Proteomes" id="UP000248764">
    <property type="component" value="Unassembled WGS sequence"/>
</dbReference>
<dbReference type="InterPro" id="IPR036969">
    <property type="entry name" value="Citrate_synthase_sf"/>
</dbReference>
<name>A0A2W2B7U7_9ACTN</name>
<dbReference type="UniPathway" id="UPA00223"/>
<dbReference type="GO" id="GO:0005829">
    <property type="term" value="C:cytosol"/>
    <property type="evidence" value="ECO:0007669"/>
    <property type="project" value="TreeGrafter"/>
</dbReference>
<dbReference type="GO" id="GO:0005975">
    <property type="term" value="P:carbohydrate metabolic process"/>
    <property type="evidence" value="ECO:0007669"/>
    <property type="project" value="TreeGrafter"/>
</dbReference>
<dbReference type="NCBIfam" id="NF004866">
    <property type="entry name" value="PRK06224.1-3"/>
    <property type="match status" value="1"/>
</dbReference>
<evidence type="ECO:0000256" key="4">
    <source>
        <dbReference type="ARBA" id="ARBA00022679"/>
    </source>
</evidence>
<dbReference type="EC" id="2.3.3.16" evidence="3"/>
<dbReference type="CDD" id="cd06100">
    <property type="entry name" value="CCL_ACL-C"/>
    <property type="match status" value="1"/>
</dbReference>
<dbReference type="AlphaFoldDB" id="A0A2W2B7U7"/>
<dbReference type="NCBIfam" id="NF004868">
    <property type="entry name" value="PRK06224.1-5"/>
    <property type="match status" value="1"/>
</dbReference>